<reference evidence="1 2" key="1">
    <citation type="journal article" date="2018" name="Mol. Biol. Evol.">
        <title>Broad Genomic Sampling Reveals a Smut Pathogenic Ancestry of the Fungal Clade Ustilaginomycotina.</title>
        <authorList>
            <person name="Kijpornyongpan T."/>
            <person name="Mondo S.J."/>
            <person name="Barry K."/>
            <person name="Sandor L."/>
            <person name="Lee J."/>
            <person name="Lipzen A."/>
            <person name="Pangilinan J."/>
            <person name="LaButti K."/>
            <person name="Hainaut M."/>
            <person name="Henrissat B."/>
            <person name="Grigoriev I.V."/>
            <person name="Spatafora J.W."/>
            <person name="Aime M.C."/>
        </authorList>
    </citation>
    <scope>NUCLEOTIDE SEQUENCE [LARGE SCALE GENOMIC DNA]</scope>
    <source>
        <strain evidence="1 2">MCA 4718</strain>
    </source>
</reference>
<evidence type="ECO:0000313" key="1">
    <source>
        <dbReference type="EMBL" id="PWN23169.1"/>
    </source>
</evidence>
<dbReference type="RefSeq" id="XP_025350329.1">
    <property type="nucleotide sequence ID" value="XM_025494083.1"/>
</dbReference>
<dbReference type="Proteomes" id="UP000245942">
    <property type="component" value="Unassembled WGS sequence"/>
</dbReference>
<organism evidence="1 2">
    <name type="scientific">Pseudomicrostroma glucosiphilum</name>
    <dbReference type="NCBI Taxonomy" id="1684307"/>
    <lineage>
        <taxon>Eukaryota</taxon>
        <taxon>Fungi</taxon>
        <taxon>Dikarya</taxon>
        <taxon>Basidiomycota</taxon>
        <taxon>Ustilaginomycotina</taxon>
        <taxon>Exobasidiomycetes</taxon>
        <taxon>Microstromatales</taxon>
        <taxon>Microstromatales incertae sedis</taxon>
        <taxon>Pseudomicrostroma</taxon>
    </lineage>
</organism>
<accession>A0A316UD93</accession>
<keyword evidence="2" id="KW-1185">Reference proteome</keyword>
<dbReference type="GeneID" id="37015817"/>
<gene>
    <name evidence="1" type="ORF">BCV69DRAFT_297118</name>
</gene>
<evidence type="ECO:0000313" key="2">
    <source>
        <dbReference type="Proteomes" id="UP000245942"/>
    </source>
</evidence>
<proteinExistence type="predicted"/>
<dbReference type="EMBL" id="KZ819322">
    <property type="protein sequence ID" value="PWN23169.1"/>
    <property type="molecule type" value="Genomic_DNA"/>
</dbReference>
<dbReference type="AlphaFoldDB" id="A0A316UD93"/>
<sequence>MTARKASKTRLLLCLAPCITKRDYEEWCEDEIMDSDYEDEEKEELNKNFSATIKEAATEDADRGQMILDLAIALGFSRRLDWVTKCELTSTLWNEVHAVDLASLVVGWMSDATVAYLLGTGSIDKVEAAKTHQAAGIYALVQSFDSQREGVYIGKSDSNRQSCPDTAAERRKPLSATSVRAIFVSLIEAAFIALRGTYRRSAEYSSDAHAVFGTSVGTVPLNGTPGTKTRQHVQWHSSGAPLDIDRQWKSCEAISQMSSKARREVCLGSR</sequence>
<name>A0A316UD93_9BASI</name>
<protein>
    <submittedName>
        <fullName evidence="1">Uncharacterized protein</fullName>
    </submittedName>
</protein>